<feature type="transmembrane region" description="Helical" evidence="1">
    <location>
        <begin position="440"/>
        <end position="458"/>
    </location>
</feature>
<accession>A0A0H2KWT9</accession>
<keyword evidence="1" id="KW-1133">Transmembrane helix</keyword>
<protein>
    <recommendedName>
        <fullName evidence="4">DUF4153 domain-containing protein</fullName>
    </recommendedName>
</protein>
<dbReference type="InterPro" id="IPR047928">
    <property type="entry name" value="Perm_prefix_1"/>
</dbReference>
<dbReference type="AlphaFoldDB" id="A0A0H2KWT9"/>
<dbReference type="NCBIfam" id="NF038403">
    <property type="entry name" value="perm_prefix_1"/>
    <property type="match status" value="1"/>
</dbReference>
<proteinExistence type="predicted"/>
<comment type="caution">
    <text evidence="2">The sequence shown here is derived from an EMBL/GenBank/DDBJ whole genome shotgun (WGS) entry which is preliminary data.</text>
</comment>
<feature type="transmembrane region" description="Helical" evidence="1">
    <location>
        <begin position="192"/>
        <end position="213"/>
    </location>
</feature>
<feature type="transmembrane region" description="Helical" evidence="1">
    <location>
        <begin position="234"/>
        <end position="257"/>
    </location>
</feature>
<dbReference type="Proteomes" id="UP000035265">
    <property type="component" value="Unassembled WGS sequence"/>
</dbReference>
<feature type="transmembrane region" description="Helical" evidence="1">
    <location>
        <begin position="332"/>
        <end position="351"/>
    </location>
</feature>
<feature type="transmembrane region" description="Helical" evidence="1">
    <location>
        <begin position="140"/>
        <end position="158"/>
    </location>
</feature>
<dbReference type="PATRIC" id="fig|264251.5.peg.65"/>
<gene>
    <name evidence="2" type="ORF">FB00_00330</name>
</gene>
<feature type="transmembrane region" description="Helical" evidence="1">
    <location>
        <begin position="363"/>
        <end position="387"/>
    </location>
</feature>
<feature type="transmembrane region" description="Helical" evidence="1">
    <location>
        <begin position="269"/>
        <end position="286"/>
    </location>
</feature>
<reference evidence="2 3" key="1">
    <citation type="submission" date="2014-05" db="EMBL/GenBank/DDBJ databases">
        <title>Cellulosimicrobium funkei U11 genome.</title>
        <authorList>
            <person name="Hu C."/>
            <person name="Gong Y."/>
            <person name="Wan W."/>
            <person name="Jiang M."/>
        </authorList>
    </citation>
    <scope>NUCLEOTIDE SEQUENCE [LARGE SCALE GENOMIC DNA]</scope>
    <source>
        <strain evidence="2 3">U11</strain>
    </source>
</reference>
<feature type="transmembrane region" description="Helical" evidence="1">
    <location>
        <begin position="399"/>
        <end position="419"/>
    </location>
</feature>
<keyword evidence="3" id="KW-1185">Reference proteome</keyword>
<evidence type="ECO:0000256" key="1">
    <source>
        <dbReference type="SAM" id="Phobius"/>
    </source>
</evidence>
<dbReference type="STRING" id="264251.FB00_00330"/>
<feature type="transmembrane region" description="Helical" evidence="1">
    <location>
        <begin position="165"/>
        <end position="186"/>
    </location>
</feature>
<feature type="transmembrane region" description="Helical" evidence="1">
    <location>
        <begin position="307"/>
        <end position="326"/>
    </location>
</feature>
<evidence type="ECO:0000313" key="2">
    <source>
        <dbReference type="EMBL" id="KLN36334.1"/>
    </source>
</evidence>
<name>A0A0H2KWT9_9MICO</name>
<evidence type="ECO:0008006" key="4">
    <source>
        <dbReference type="Google" id="ProtNLM"/>
    </source>
</evidence>
<feature type="transmembrane region" description="Helical" evidence="1">
    <location>
        <begin position="114"/>
        <end position="134"/>
    </location>
</feature>
<keyword evidence="1" id="KW-0472">Membrane</keyword>
<evidence type="ECO:0000313" key="3">
    <source>
        <dbReference type="Proteomes" id="UP000035265"/>
    </source>
</evidence>
<dbReference type="EMBL" id="JNBQ01000001">
    <property type="protein sequence ID" value="KLN36334.1"/>
    <property type="molecule type" value="Genomic_DNA"/>
</dbReference>
<sequence>MGLMGAATAPTDGAHPGPHAALEAQIDQWRGYVRRREAISAADVDEMEDHLRERVEDLRATGLDDDEAFLVAVKRMGTLDDLSREFAQEHSERLWKQLVLVGEQPGRTRSWRELAVVLALAVATGITVKVATAVLDPETVGLNVGLLVLPFLTAYLAWKRQVTARVVGALAVPFVVLGVVLNVYPFEPTGSTLVLAALAAPATLWAVVGLAYVGGRWRSDARRMDFARFTGELAVYYTLLALGGGVLLGLTAGVFSLADVDLEPYLEDWILPLCVPAALIVAAWLVEAKQNVVENIAPVLTRVFTPLTLVMLLAVFVVLATAGNLAAVDRELLILMDAILVLVLCLLLYSVSARDPLAPRSFFDGLQVVLVVAALAVDAVALTAMLTRIAEFGVSPNKAAALGLNLLLLVHLVWSAVLATAFLRGRRPFADLVAWQTRFLPVYAVWAAIVAIVFPPVFGFV</sequence>
<organism evidence="2 3">
    <name type="scientific">Cellulosimicrobium funkei</name>
    <dbReference type="NCBI Taxonomy" id="264251"/>
    <lineage>
        <taxon>Bacteria</taxon>
        <taxon>Bacillati</taxon>
        <taxon>Actinomycetota</taxon>
        <taxon>Actinomycetes</taxon>
        <taxon>Micrococcales</taxon>
        <taxon>Promicromonosporaceae</taxon>
        <taxon>Cellulosimicrobium</taxon>
    </lineage>
</organism>
<keyword evidence="1" id="KW-0812">Transmembrane</keyword>